<proteinExistence type="predicted"/>
<gene>
    <name evidence="2" type="ORF">KSF_089690</name>
</gene>
<accession>A0A8J3IQI9</accession>
<evidence type="ECO:0000256" key="1">
    <source>
        <dbReference type="SAM" id="MobiDB-lite"/>
    </source>
</evidence>
<organism evidence="2 3">
    <name type="scientific">Reticulibacter mediterranei</name>
    <dbReference type="NCBI Taxonomy" id="2778369"/>
    <lineage>
        <taxon>Bacteria</taxon>
        <taxon>Bacillati</taxon>
        <taxon>Chloroflexota</taxon>
        <taxon>Ktedonobacteria</taxon>
        <taxon>Ktedonobacterales</taxon>
        <taxon>Reticulibacteraceae</taxon>
        <taxon>Reticulibacter</taxon>
    </lineage>
</organism>
<reference evidence="2" key="1">
    <citation type="submission" date="2020-10" db="EMBL/GenBank/DDBJ databases">
        <title>Taxonomic study of unclassified bacteria belonging to the class Ktedonobacteria.</title>
        <authorList>
            <person name="Yabe S."/>
            <person name="Wang C.M."/>
            <person name="Zheng Y."/>
            <person name="Sakai Y."/>
            <person name="Cavaletti L."/>
            <person name="Monciardini P."/>
            <person name="Donadio S."/>
        </authorList>
    </citation>
    <scope>NUCLEOTIDE SEQUENCE</scope>
    <source>
        <strain evidence="2">ID150040</strain>
    </source>
</reference>
<keyword evidence="3" id="KW-1185">Reference proteome</keyword>
<evidence type="ECO:0000313" key="3">
    <source>
        <dbReference type="Proteomes" id="UP000597444"/>
    </source>
</evidence>
<dbReference type="AlphaFoldDB" id="A0A8J3IQI9"/>
<name>A0A8J3IQI9_9CHLR</name>
<feature type="region of interest" description="Disordered" evidence="1">
    <location>
        <begin position="1"/>
        <end position="32"/>
    </location>
</feature>
<comment type="caution">
    <text evidence="2">The sequence shown here is derived from an EMBL/GenBank/DDBJ whole genome shotgun (WGS) entry which is preliminary data.</text>
</comment>
<sequence length="70" mass="8060">MMNWPSFFGNGTGSCYKKGPSRNAQREKIRNRHKIDIHELITKDRYASMYASEAQEESGKDNVPDLRVQA</sequence>
<dbReference type="Proteomes" id="UP000597444">
    <property type="component" value="Unassembled WGS sequence"/>
</dbReference>
<feature type="region of interest" description="Disordered" evidence="1">
    <location>
        <begin position="51"/>
        <end position="70"/>
    </location>
</feature>
<protein>
    <submittedName>
        <fullName evidence="2">Uncharacterized protein</fullName>
    </submittedName>
</protein>
<evidence type="ECO:0000313" key="2">
    <source>
        <dbReference type="EMBL" id="GHO98921.1"/>
    </source>
</evidence>
<dbReference type="EMBL" id="BNJK01000002">
    <property type="protein sequence ID" value="GHO98921.1"/>
    <property type="molecule type" value="Genomic_DNA"/>
</dbReference>